<keyword evidence="9" id="KW-0998">Cell outer membrane</keyword>
<keyword evidence="3" id="KW-1134">Transmembrane beta strand</keyword>
<comment type="subcellular location">
    <subcellularLocation>
        <location evidence="1">Cell outer membrane</location>
        <topology evidence="1">Multi-pass membrane protein</topology>
    </subcellularLocation>
</comment>
<reference evidence="14" key="1">
    <citation type="submission" date="2022-09" db="EMBL/GenBank/DDBJ databases">
        <title>Comparative genomics and taxonomic characterization of three novel marine species of genus Reichenbachiella exhibiting antioxidant and polysaccharide degradation activities.</title>
        <authorList>
            <person name="Muhammad N."/>
            <person name="Lee Y.-J."/>
            <person name="Ko J."/>
            <person name="Kim S.-G."/>
        </authorList>
    </citation>
    <scope>NUCLEOTIDE SEQUENCE</scope>
    <source>
        <strain evidence="14">BKB1-1</strain>
    </source>
</reference>
<keyword evidence="5" id="KW-0732">Signal</keyword>
<dbReference type="InterPro" id="IPR000531">
    <property type="entry name" value="Beta-barrel_TonB"/>
</dbReference>
<keyword evidence="7 10" id="KW-0472">Membrane</keyword>
<dbReference type="EMBL" id="CP106679">
    <property type="protein sequence ID" value="UXP31465.1"/>
    <property type="molecule type" value="Genomic_DNA"/>
</dbReference>
<evidence type="ECO:0000256" key="4">
    <source>
        <dbReference type="ARBA" id="ARBA00022692"/>
    </source>
</evidence>
<dbReference type="Pfam" id="PF13715">
    <property type="entry name" value="CarbopepD_reg_2"/>
    <property type="match status" value="1"/>
</dbReference>
<dbReference type="PANTHER" id="PTHR30069">
    <property type="entry name" value="TONB-DEPENDENT OUTER MEMBRANE RECEPTOR"/>
    <property type="match status" value="1"/>
</dbReference>
<comment type="similarity">
    <text evidence="10">Belongs to the TonB-dependent receptor family.</text>
</comment>
<evidence type="ECO:0000256" key="11">
    <source>
        <dbReference type="SAM" id="MobiDB-lite"/>
    </source>
</evidence>
<keyword evidence="4" id="KW-0812">Transmembrane</keyword>
<dbReference type="InterPro" id="IPR037066">
    <property type="entry name" value="Plug_dom_sf"/>
</dbReference>
<dbReference type="InterPro" id="IPR012910">
    <property type="entry name" value="Plug_dom"/>
</dbReference>
<proteinExistence type="inferred from homology"/>
<dbReference type="InterPro" id="IPR039426">
    <property type="entry name" value="TonB-dep_rcpt-like"/>
</dbReference>
<evidence type="ECO:0000259" key="12">
    <source>
        <dbReference type="Pfam" id="PF00593"/>
    </source>
</evidence>
<evidence type="ECO:0000256" key="2">
    <source>
        <dbReference type="ARBA" id="ARBA00022448"/>
    </source>
</evidence>
<evidence type="ECO:0000256" key="10">
    <source>
        <dbReference type="RuleBase" id="RU003357"/>
    </source>
</evidence>
<gene>
    <name evidence="14" type="ORF">N6H18_14020</name>
</gene>
<dbReference type="SUPFAM" id="SSF56935">
    <property type="entry name" value="Porins"/>
    <property type="match status" value="1"/>
</dbReference>
<dbReference type="PANTHER" id="PTHR30069:SF29">
    <property type="entry name" value="HEMOGLOBIN AND HEMOGLOBIN-HAPTOGLOBIN-BINDING PROTEIN 1-RELATED"/>
    <property type="match status" value="1"/>
</dbReference>
<evidence type="ECO:0000256" key="8">
    <source>
        <dbReference type="ARBA" id="ARBA00023170"/>
    </source>
</evidence>
<evidence type="ECO:0000256" key="3">
    <source>
        <dbReference type="ARBA" id="ARBA00022452"/>
    </source>
</evidence>
<evidence type="ECO:0000256" key="5">
    <source>
        <dbReference type="ARBA" id="ARBA00022729"/>
    </source>
</evidence>
<evidence type="ECO:0000256" key="9">
    <source>
        <dbReference type="ARBA" id="ARBA00023237"/>
    </source>
</evidence>
<dbReference type="Gene3D" id="2.170.130.10">
    <property type="entry name" value="TonB-dependent receptor, plug domain"/>
    <property type="match status" value="1"/>
</dbReference>
<accession>A0ABY6CN59</accession>
<dbReference type="InterPro" id="IPR008969">
    <property type="entry name" value="CarboxyPept-like_regulatory"/>
</dbReference>
<dbReference type="Gene3D" id="2.40.170.20">
    <property type="entry name" value="TonB-dependent receptor, beta-barrel domain"/>
    <property type="match status" value="1"/>
</dbReference>
<keyword evidence="15" id="KW-1185">Reference proteome</keyword>
<evidence type="ECO:0000256" key="1">
    <source>
        <dbReference type="ARBA" id="ARBA00004571"/>
    </source>
</evidence>
<keyword evidence="6 10" id="KW-0798">TonB box</keyword>
<dbReference type="Gene3D" id="2.60.40.1120">
    <property type="entry name" value="Carboxypeptidase-like, regulatory domain"/>
    <property type="match status" value="1"/>
</dbReference>
<evidence type="ECO:0000256" key="6">
    <source>
        <dbReference type="ARBA" id="ARBA00023077"/>
    </source>
</evidence>
<dbReference type="RefSeq" id="WP_262308904.1">
    <property type="nucleotide sequence ID" value="NZ_CP106679.1"/>
</dbReference>
<feature type="region of interest" description="Disordered" evidence="11">
    <location>
        <begin position="123"/>
        <end position="149"/>
    </location>
</feature>
<dbReference type="Pfam" id="PF07715">
    <property type="entry name" value="Plug"/>
    <property type="match status" value="1"/>
</dbReference>
<dbReference type="Pfam" id="PF00593">
    <property type="entry name" value="TonB_dep_Rec_b-barrel"/>
    <property type="match status" value="1"/>
</dbReference>
<evidence type="ECO:0000256" key="7">
    <source>
        <dbReference type="ARBA" id="ARBA00023136"/>
    </source>
</evidence>
<sequence>MSVRSIIGMNVILILLILSGSYHVWACQNPCQYELVGQILDADTKQPIPHVLVRAKDTDKAVVTDLSGAFVLKGLCSESNTILVSCFGYTETTYEDHHQHGQIPHIYMQADVKTLETVTISVEKNKEEGTRSSAQQTISKQDLSSDPSQSLAGALSELEGVTFSSAGSNVQLPVIHGLYGNRILILNNGLKHGFQNWGNDHAPEIDISSANSITVVKGAAGVRFGPEALGGAIIIEADPLYLNEAMNGTVGTGYQTNGRGYFANANVGQGYQKWSYHVGSNYTKIGDRHAPDYSLTNSGKEEKALHAGIRYHLSNWDFKLYYSFVDQDLALLRSSVAESGDSFVQAINSDEPLFIQPFSYDISEPNQLTQHHLGKAEINWWYADDAKLTLRAGRQLNKRQEYDVRRNADKPIIDLELVTDDVQLEWKHPEWRRLDGLIGVQFFQQNNDNNPGTGTTAYIPNYNTMRFSGFMVESLLIRKSTFELGVRLDHEYDNVRGRETNQDLFADDFSFTNLTTSLGLIREVSGNSTFRSNIGTAWRTPNMAELYSFGQHGFKTNYGLLRYYTDENGELRTDEVITMKDSDIAPEKGYKWINEWQTDKDKDSYTLTAYANYIENYIYNRPVAVIGTVRGPMPAFIFDQADALFLGADFTWQRQWSQHINGTLGLSYLWSRNVRKDESLIDQPPVTAHYKLSYTTGKLWKFDQSVVTLKPSYTFEQYQAPRTVPPEYLIDGSVVINPDSEIFDFKDAPQGYFLLDLAWKYSIGHFSGQVEIRNVFNARYRDYLNQMRYFADDMGTNFLFTINYIF</sequence>
<dbReference type="InterPro" id="IPR036942">
    <property type="entry name" value="Beta-barrel_TonB_sf"/>
</dbReference>
<dbReference type="Proteomes" id="UP001065174">
    <property type="component" value="Chromosome"/>
</dbReference>
<evidence type="ECO:0000313" key="15">
    <source>
        <dbReference type="Proteomes" id="UP001065174"/>
    </source>
</evidence>
<name>A0ABY6CN59_9BACT</name>
<feature type="domain" description="TonB-dependent receptor-like beta-barrel" evidence="12">
    <location>
        <begin position="242"/>
        <end position="774"/>
    </location>
</feature>
<feature type="compositionally biased region" description="Polar residues" evidence="11">
    <location>
        <begin position="131"/>
        <end position="149"/>
    </location>
</feature>
<keyword evidence="2" id="KW-0813">Transport</keyword>
<dbReference type="SUPFAM" id="SSF49464">
    <property type="entry name" value="Carboxypeptidase regulatory domain-like"/>
    <property type="match status" value="1"/>
</dbReference>
<protein>
    <submittedName>
        <fullName evidence="14">TonB-dependent receptor</fullName>
    </submittedName>
</protein>
<keyword evidence="8 14" id="KW-0675">Receptor</keyword>
<organism evidence="14 15">
    <name type="scientific">Reichenbachiella agarivorans</name>
    <dbReference type="NCBI Taxonomy" id="2979464"/>
    <lineage>
        <taxon>Bacteria</taxon>
        <taxon>Pseudomonadati</taxon>
        <taxon>Bacteroidota</taxon>
        <taxon>Cytophagia</taxon>
        <taxon>Cytophagales</taxon>
        <taxon>Reichenbachiellaceae</taxon>
        <taxon>Reichenbachiella</taxon>
    </lineage>
</organism>
<feature type="domain" description="TonB-dependent receptor plug" evidence="13">
    <location>
        <begin position="133"/>
        <end position="232"/>
    </location>
</feature>
<evidence type="ECO:0000313" key="14">
    <source>
        <dbReference type="EMBL" id="UXP31465.1"/>
    </source>
</evidence>
<evidence type="ECO:0000259" key="13">
    <source>
        <dbReference type="Pfam" id="PF07715"/>
    </source>
</evidence>